<dbReference type="EMBL" id="UINC01118469">
    <property type="protein sequence ID" value="SVC91613.1"/>
    <property type="molecule type" value="Genomic_DNA"/>
</dbReference>
<name>A0A382R1L7_9ZZZZ</name>
<sequence length="138" mass="15651">KRHSFSNEGYYFPPTIIECDNHNLPTAENELFGPILSVMKFENEEEVINKMNDNQYGLSSGVYTSDFSRGMRVSKAIRAGITFVNTYRLISPSAPFGGMKDSGYGKEAGIESVKDYTRVKTTWYYTSDKPTLDPFSMR</sequence>
<dbReference type="InterPro" id="IPR016161">
    <property type="entry name" value="Ald_DH/histidinol_DH"/>
</dbReference>
<dbReference type="AlphaFoldDB" id="A0A382R1L7"/>
<evidence type="ECO:0000259" key="1">
    <source>
        <dbReference type="Pfam" id="PF00171"/>
    </source>
</evidence>
<organism evidence="2">
    <name type="scientific">marine metagenome</name>
    <dbReference type="NCBI Taxonomy" id="408172"/>
    <lineage>
        <taxon>unclassified sequences</taxon>
        <taxon>metagenomes</taxon>
        <taxon>ecological metagenomes</taxon>
    </lineage>
</organism>
<dbReference type="InterPro" id="IPR016162">
    <property type="entry name" value="Ald_DH_N"/>
</dbReference>
<dbReference type="Pfam" id="PF00171">
    <property type="entry name" value="Aldedh"/>
    <property type="match status" value="1"/>
</dbReference>
<reference evidence="2" key="1">
    <citation type="submission" date="2018-05" db="EMBL/GenBank/DDBJ databases">
        <authorList>
            <person name="Lanie J.A."/>
            <person name="Ng W.-L."/>
            <person name="Kazmierczak K.M."/>
            <person name="Andrzejewski T.M."/>
            <person name="Davidsen T.M."/>
            <person name="Wayne K.J."/>
            <person name="Tettelin H."/>
            <person name="Glass J.I."/>
            <person name="Rusch D."/>
            <person name="Podicherti R."/>
            <person name="Tsui H.-C.T."/>
            <person name="Winkler M.E."/>
        </authorList>
    </citation>
    <scope>NUCLEOTIDE SEQUENCE</scope>
</reference>
<dbReference type="Gene3D" id="3.40.605.10">
    <property type="entry name" value="Aldehyde Dehydrogenase, Chain A, domain 1"/>
    <property type="match status" value="1"/>
</dbReference>
<dbReference type="SUPFAM" id="SSF53720">
    <property type="entry name" value="ALDH-like"/>
    <property type="match status" value="1"/>
</dbReference>
<proteinExistence type="predicted"/>
<dbReference type="Gene3D" id="3.40.309.10">
    <property type="entry name" value="Aldehyde Dehydrogenase, Chain A, domain 2"/>
    <property type="match status" value="1"/>
</dbReference>
<accession>A0A382R1L7</accession>
<dbReference type="InterPro" id="IPR015590">
    <property type="entry name" value="Aldehyde_DH_dom"/>
</dbReference>
<dbReference type="InterPro" id="IPR016163">
    <property type="entry name" value="Ald_DH_C"/>
</dbReference>
<evidence type="ECO:0000313" key="2">
    <source>
        <dbReference type="EMBL" id="SVC91613.1"/>
    </source>
</evidence>
<dbReference type="GO" id="GO:0016620">
    <property type="term" value="F:oxidoreductase activity, acting on the aldehyde or oxo group of donors, NAD or NADP as acceptor"/>
    <property type="evidence" value="ECO:0007669"/>
    <property type="project" value="InterPro"/>
</dbReference>
<gene>
    <name evidence="2" type="ORF">METZ01_LOCUS344467</name>
</gene>
<dbReference type="PANTHER" id="PTHR11699">
    <property type="entry name" value="ALDEHYDE DEHYDROGENASE-RELATED"/>
    <property type="match status" value="1"/>
</dbReference>
<feature type="domain" description="Aldehyde dehydrogenase" evidence="1">
    <location>
        <begin position="6"/>
        <end position="121"/>
    </location>
</feature>
<feature type="non-terminal residue" evidence="2">
    <location>
        <position position="1"/>
    </location>
</feature>
<protein>
    <recommendedName>
        <fullName evidence="1">Aldehyde dehydrogenase domain-containing protein</fullName>
    </recommendedName>
</protein>